<dbReference type="Proteomes" id="UP000886523">
    <property type="component" value="Unassembled WGS sequence"/>
</dbReference>
<feature type="compositionally biased region" description="Polar residues" evidence="1">
    <location>
        <begin position="422"/>
        <end position="434"/>
    </location>
</feature>
<feature type="region of interest" description="Disordered" evidence="1">
    <location>
        <begin position="347"/>
        <end position="372"/>
    </location>
</feature>
<evidence type="ECO:0000313" key="2">
    <source>
        <dbReference type="EMBL" id="KAF9516282.1"/>
    </source>
</evidence>
<sequence>MAKGAARNKKKVLLSFKSEQRRDAVLSLLRNSPEHRPWPFNEANTVHVDCQEALDSFRYVLCPEYVQMCYLHQQSPVDLTEMMENAPPYRDLGDLWRFHPFPLPVAATSVKTFLRYSLLELNRYPPTAVEGFTLGAPQIMDRIEFTTAWLVRTLDEEYTATRRQLAQFVRAHAIRDDRSTTPFWVPLYRTNGPYDDLVHVIGQSAMLDPNVQYSRPSCPRHMESFGYLESGLWYIDWDRSSPLQKSLVELFVKVGCIGGSIEAVLQRGIKRPEKKSAITNSSDVLSILAARNTSRTLFTSNSYTCFHPSYLWYGFSASLFNTVFRIIGWPLETDALPHVRDVRTSNGMHPSGGFLSKRRNVSSKPSKGKGKACAISVPTMMSPSDSEANAEHAHPLPWNFNPILRVQVDVPRLHHHPDFRTAPNTNIGAGPLSSSTVVHPNTEVVGMRALYTPILLQDRNGNIHASSSSPSTS</sequence>
<evidence type="ECO:0000256" key="1">
    <source>
        <dbReference type="SAM" id="MobiDB-lite"/>
    </source>
</evidence>
<protein>
    <submittedName>
        <fullName evidence="2">Uncharacterized protein</fullName>
    </submittedName>
</protein>
<accession>A0A9P6B2N3</accession>
<name>A0A9P6B2N3_9AGAM</name>
<comment type="caution">
    <text evidence="2">The sequence shown here is derived from an EMBL/GenBank/DDBJ whole genome shotgun (WGS) entry which is preliminary data.</text>
</comment>
<keyword evidence="3" id="KW-1185">Reference proteome</keyword>
<feature type="compositionally biased region" description="Basic residues" evidence="1">
    <location>
        <begin position="356"/>
        <end position="370"/>
    </location>
</feature>
<gene>
    <name evidence="2" type="ORF">BS47DRAFT_1390917</name>
</gene>
<proteinExistence type="predicted"/>
<dbReference type="EMBL" id="MU128941">
    <property type="protein sequence ID" value="KAF9516282.1"/>
    <property type="molecule type" value="Genomic_DNA"/>
</dbReference>
<feature type="region of interest" description="Disordered" evidence="1">
    <location>
        <begin position="415"/>
        <end position="434"/>
    </location>
</feature>
<reference evidence="2" key="1">
    <citation type="journal article" date="2020" name="Nat. Commun.">
        <title>Large-scale genome sequencing of mycorrhizal fungi provides insights into the early evolution of symbiotic traits.</title>
        <authorList>
            <person name="Miyauchi S."/>
            <person name="Kiss E."/>
            <person name="Kuo A."/>
            <person name="Drula E."/>
            <person name="Kohler A."/>
            <person name="Sanchez-Garcia M."/>
            <person name="Morin E."/>
            <person name="Andreopoulos B."/>
            <person name="Barry K.W."/>
            <person name="Bonito G."/>
            <person name="Buee M."/>
            <person name="Carver A."/>
            <person name="Chen C."/>
            <person name="Cichocki N."/>
            <person name="Clum A."/>
            <person name="Culley D."/>
            <person name="Crous P.W."/>
            <person name="Fauchery L."/>
            <person name="Girlanda M."/>
            <person name="Hayes R.D."/>
            <person name="Keri Z."/>
            <person name="LaButti K."/>
            <person name="Lipzen A."/>
            <person name="Lombard V."/>
            <person name="Magnuson J."/>
            <person name="Maillard F."/>
            <person name="Murat C."/>
            <person name="Nolan M."/>
            <person name="Ohm R.A."/>
            <person name="Pangilinan J."/>
            <person name="Pereira M.F."/>
            <person name="Perotto S."/>
            <person name="Peter M."/>
            <person name="Pfister S."/>
            <person name="Riley R."/>
            <person name="Sitrit Y."/>
            <person name="Stielow J.B."/>
            <person name="Szollosi G."/>
            <person name="Zifcakova L."/>
            <person name="Stursova M."/>
            <person name="Spatafora J.W."/>
            <person name="Tedersoo L."/>
            <person name="Vaario L.M."/>
            <person name="Yamada A."/>
            <person name="Yan M."/>
            <person name="Wang P."/>
            <person name="Xu J."/>
            <person name="Bruns T."/>
            <person name="Baldrian P."/>
            <person name="Vilgalys R."/>
            <person name="Dunand C."/>
            <person name="Henrissat B."/>
            <person name="Grigoriev I.V."/>
            <person name="Hibbett D."/>
            <person name="Nagy L.G."/>
            <person name="Martin F.M."/>
        </authorList>
    </citation>
    <scope>NUCLEOTIDE SEQUENCE</scope>
    <source>
        <strain evidence="2">UP504</strain>
    </source>
</reference>
<evidence type="ECO:0000313" key="3">
    <source>
        <dbReference type="Proteomes" id="UP000886523"/>
    </source>
</evidence>
<organism evidence="2 3">
    <name type="scientific">Hydnum rufescens UP504</name>
    <dbReference type="NCBI Taxonomy" id="1448309"/>
    <lineage>
        <taxon>Eukaryota</taxon>
        <taxon>Fungi</taxon>
        <taxon>Dikarya</taxon>
        <taxon>Basidiomycota</taxon>
        <taxon>Agaricomycotina</taxon>
        <taxon>Agaricomycetes</taxon>
        <taxon>Cantharellales</taxon>
        <taxon>Hydnaceae</taxon>
        <taxon>Hydnum</taxon>
    </lineage>
</organism>
<dbReference type="AlphaFoldDB" id="A0A9P6B2N3"/>